<dbReference type="EMBL" id="SNWQ01000019">
    <property type="protein sequence ID" value="TDO43226.1"/>
    <property type="molecule type" value="Genomic_DNA"/>
</dbReference>
<keyword evidence="2" id="KW-1133">Transmembrane helix</keyword>
<dbReference type="Proteomes" id="UP000295388">
    <property type="component" value="Unassembled WGS sequence"/>
</dbReference>
<feature type="compositionally biased region" description="Low complexity" evidence="1">
    <location>
        <begin position="79"/>
        <end position="137"/>
    </location>
</feature>
<dbReference type="InterPro" id="IPR008613">
    <property type="entry name" value="Excalibur_Ca-bd_domain"/>
</dbReference>
<feature type="compositionally biased region" description="Basic and acidic residues" evidence="1">
    <location>
        <begin position="160"/>
        <end position="174"/>
    </location>
</feature>
<feature type="region of interest" description="Disordered" evidence="1">
    <location>
        <begin position="52"/>
        <end position="142"/>
    </location>
</feature>
<gene>
    <name evidence="4" type="ORF">EV643_119159</name>
</gene>
<organism evidence="4 5">
    <name type="scientific">Kribbella caucasensis</name>
    <dbReference type="NCBI Taxonomy" id="2512215"/>
    <lineage>
        <taxon>Bacteria</taxon>
        <taxon>Bacillati</taxon>
        <taxon>Actinomycetota</taxon>
        <taxon>Actinomycetes</taxon>
        <taxon>Propionibacteriales</taxon>
        <taxon>Kribbellaceae</taxon>
        <taxon>Kribbella</taxon>
    </lineage>
</organism>
<reference evidence="4 5" key="1">
    <citation type="submission" date="2019-03" db="EMBL/GenBank/DDBJ databases">
        <title>Genomic Encyclopedia of Type Strains, Phase III (KMG-III): the genomes of soil and plant-associated and newly described type strains.</title>
        <authorList>
            <person name="Whitman W."/>
        </authorList>
    </citation>
    <scope>NUCLEOTIDE SEQUENCE [LARGE SCALE GENOMIC DNA]</scope>
    <source>
        <strain evidence="4 5">VKM Ac-2527</strain>
    </source>
</reference>
<name>A0A4R6K5Y4_9ACTN</name>
<feature type="domain" description="Excalibur calcium-binding" evidence="3">
    <location>
        <begin position="144"/>
        <end position="180"/>
    </location>
</feature>
<keyword evidence="2" id="KW-0472">Membrane</keyword>
<accession>A0A4R6K5Y4</accession>
<keyword evidence="5" id="KW-1185">Reference proteome</keyword>
<evidence type="ECO:0000313" key="4">
    <source>
        <dbReference type="EMBL" id="TDO43226.1"/>
    </source>
</evidence>
<evidence type="ECO:0000259" key="3">
    <source>
        <dbReference type="SMART" id="SM00894"/>
    </source>
</evidence>
<dbReference type="OrthoDB" id="5196645at2"/>
<feature type="transmembrane region" description="Helical" evidence="2">
    <location>
        <begin position="26"/>
        <end position="45"/>
    </location>
</feature>
<evidence type="ECO:0000256" key="2">
    <source>
        <dbReference type="SAM" id="Phobius"/>
    </source>
</evidence>
<dbReference type="AlphaFoldDB" id="A0A4R6K5Y4"/>
<proteinExistence type="predicted"/>
<evidence type="ECO:0000256" key="1">
    <source>
        <dbReference type="SAM" id="MobiDB-lite"/>
    </source>
</evidence>
<feature type="region of interest" description="Disordered" evidence="1">
    <location>
        <begin position="154"/>
        <end position="184"/>
    </location>
</feature>
<keyword evidence="2" id="KW-0812">Transmembrane</keyword>
<sequence>MGWAFWVDEGGNPVRGPIGRYGGPRVFKVGAAAAVLVVLISLVLINPFSFGGGDSDPGARSTLDPAPPGIGQNTEPEETPGGTPTGTPTAGPRSPNETPTETPSPTPTDSGTPTPTPSETATPTPTQPKSPKSSETPGQEATVVFQNCAEARAAGKAPLHRGDPGYSEKLDKNGDGVACEKGNS</sequence>
<protein>
    <submittedName>
        <fullName evidence="4">Excalibur calcium-binding domain-containing protein</fullName>
    </submittedName>
</protein>
<dbReference type="Pfam" id="PF05901">
    <property type="entry name" value="Excalibur"/>
    <property type="match status" value="1"/>
</dbReference>
<comment type="caution">
    <text evidence="4">The sequence shown here is derived from an EMBL/GenBank/DDBJ whole genome shotgun (WGS) entry which is preliminary data.</text>
</comment>
<dbReference type="SMART" id="SM00894">
    <property type="entry name" value="Excalibur"/>
    <property type="match status" value="1"/>
</dbReference>
<evidence type="ECO:0000313" key="5">
    <source>
        <dbReference type="Proteomes" id="UP000295388"/>
    </source>
</evidence>